<organism evidence="2 3">
    <name type="scientific">Arcicella rigui</name>
    <dbReference type="NCBI Taxonomy" id="797020"/>
    <lineage>
        <taxon>Bacteria</taxon>
        <taxon>Pseudomonadati</taxon>
        <taxon>Bacteroidota</taxon>
        <taxon>Cytophagia</taxon>
        <taxon>Cytophagales</taxon>
        <taxon>Flectobacillaceae</taxon>
        <taxon>Arcicella</taxon>
    </lineage>
</organism>
<keyword evidence="1" id="KW-0812">Transmembrane</keyword>
<evidence type="ECO:0000313" key="2">
    <source>
        <dbReference type="EMBL" id="MEA5138630.1"/>
    </source>
</evidence>
<sequence>MNNQENFHRLELIEKYCNNTLSPSEILEFEELYKNDSTLAEEVEEYKKIVDLLRMSSVEKTILSTLERLENEDRALESSPIKSYKAAFFLLITTLAACVIFVLYASLTAVELPDFENDLTIVRNTEQSVLTFDDKEVLDNLSRGQRCFKDGNFSKAVEHFENVLDSQNTIRPYYQEAAEWHLIVSYLKNDQVKDAKRLYKQMDNCSEYVYPISSLDKIKLWWQIFWANLLK</sequence>
<protein>
    <recommendedName>
        <fullName evidence="4">Tetratricopeptide repeat protein</fullName>
    </recommendedName>
</protein>
<proteinExistence type="predicted"/>
<name>A0ABU5Q710_9BACT</name>
<accession>A0ABU5Q710</accession>
<keyword evidence="3" id="KW-1185">Reference proteome</keyword>
<evidence type="ECO:0008006" key="4">
    <source>
        <dbReference type="Google" id="ProtNLM"/>
    </source>
</evidence>
<dbReference type="RefSeq" id="WP_323295797.1">
    <property type="nucleotide sequence ID" value="NZ_JAYFUM010000006.1"/>
</dbReference>
<comment type="caution">
    <text evidence="2">The sequence shown here is derived from an EMBL/GenBank/DDBJ whole genome shotgun (WGS) entry which is preliminary data.</text>
</comment>
<keyword evidence="1" id="KW-0472">Membrane</keyword>
<reference evidence="2 3" key="1">
    <citation type="submission" date="2023-12" db="EMBL/GenBank/DDBJ databases">
        <title>Novel species of the genus Arcicella isolated from rivers.</title>
        <authorList>
            <person name="Lu H."/>
        </authorList>
    </citation>
    <scope>NUCLEOTIDE SEQUENCE [LARGE SCALE GENOMIC DNA]</scope>
    <source>
        <strain evidence="2 3">KCTC 23307</strain>
    </source>
</reference>
<dbReference type="Proteomes" id="UP001302949">
    <property type="component" value="Unassembled WGS sequence"/>
</dbReference>
<evidence type="ECO:0000256" key="1">
    <source>
        <dbReference type="SAM" id="Phobius"/>
    </source>
</evidence>
<keyword evidence="1" id="KW-1133">Transmembrane helix</keyword>
<gene>
    <name evidence="2" type="ORF">VB248_05790</name>
</gene>
<dbReference type="EMBL" id="JAYFUM010000006">
    <property type="protein sequence ID" value="MEA5138630.1"/>
    <property type="molecule type" value="Genomic_DNA"/>
</dbReference>
<evidence type="ECO:0000313" key="3">
    <source>
        <dbReference type="Proteomes" id="UP001302949"/>
    </source>
</evidence>
<feature type="transmembrane region" description="Helical" evidence="1">
    <location>
        <begin position="86"/>
        <end position="107"/>
    </location>
</feature>